<proteinExistence type="inferred from homology"/>
<dbReference type="Gene3D" id="3.30.470.30">
    <property type="entry name" value="DNA ligase/mRNA capping enzyme"/>
    <property type="match status" value="1"/>
</dbReference>
<dbReference type="SUPFAM" id="SSF56091">
    <property type="entry name" value="DNA ligase/mRNA capping enzyme, catalytic domain"/>
    <property type="match status" value="1"/>
</dbReference>
<feature type="domain" description="ATP-dependent DNA ligase family profile" evidence="3">
    <location>
        <begin position="27"/>
        <end position="192"/>
    </location>
</feature>
<dbReference type="Proteomes" id="UP001596067">
    <property type="component" value="Unassembled WGS sequence"/>
</dbReference>
<keyword evidence="5" id="KW-1185">Reference proteome</keyword>
<accession>A0ABW1F4B1</accession>
<dbReference type="InterPro" id="IPR050191">
    <property type="entry name" value="ATP-dep_DNA_ligase"/>
</dbReference>
<comment type="caution">
    <text evidence="4">The sequence shown here is derived from an EMBL/GenBank/DDBJ whole genome shotgun (WGS) entry which is preliminary data.</text>
</comment>
<keyword evidence="2" id="KW-0436">Ligase</keyword>
<organism evidence="4 5">
    <name type="scientific">Kitasatospora aburaviensis</name>
    <dbReference type="NCBI Taxonomy" id="67265"/>
    <lineage>
        <taxon>Bacteria</taxon>
        <taxon>Bacillati</taxon>
        <taxon>Actinomycetota</taxon>
        <taxon>Actinomycetes</taxon>
        <taxon>Kitasatosporales</taxon>
        <taxon>Streptomycetaceae</taxon>
        <taxon>Kitasatospora</taxon>
    </lineage>
</organism>
<dbReference type="PANTHER" id="PTHR45674:SF4">
    <property type="entry name" value="DNA LIGASE 1"/>
    <property type="match status" value="1"/>
</dbReference>
<dbReference type="Pfam" id="PF01068">
    <property type="entry name" value="DNA_ligase_A_M"/>
    <property type="match status" value="1"/>
</dbReference>
<dbReference type="EMBL" id="JBHSOD010000044">
    <property type="protein sequence ID" value="MFC5888762.1"/>
    <property type="molecule type" value="Genomic_DNA"/>
</dbReference>
<evidence type="ECO:0000313" key="4">
    <source>
        <dbReference type="EMBL" id="MFC5888762.1"/>
    </source>
</evidence>
<reference evidence="5" key="1">
    <citation type="journal article" date="2019" name="Int. J. Syst. Evol. Microbiol.">
        <title>The Global Catalogue of Microorganisms (GCM) 10K type strain sequencing project: providing services to taxonomists for standard genome sequencing and annotation.</title>
        <authorList>
            <consortium name="The Broad Institute Genomics Platform"/>
            <consortium name="The Broad Institute Genome Sequencing Center for Infectious Disease"/>
            <person name="Wu L."/>
            <person name="Ma J."/>
        </authorList>
    </citation>
    <scope>NUCLEOTIDE SEQUENCE [LARGE SCALE GENOMIC DNA]</scope>
    <source>
        <strain evidence="5">CGMCC 4.1469</strain>
    </source>
</reference>
<sequence length="323" mass="34760">MLPFDLPVPVALARPIEQLPDSAGLDLVQGKVDGWRALVRTGPEARVWSRHGTDLTRAFSDVASAAALLPPAVLDGELIAVTPDGNLSFALLQTRSGKGPRPGAGFAVQVAAFDLLALDDVDTRPLPYEERNRRLVKLLAAGPPQIRPLPVTDDLAEARTWVGRLNGGVEGLLLKPAASRYVGGGYGSGWRKWRERHPVDAVVVGIVPAANPRQQAAVLAQPDARGRLRAVGVSLPLSDVLRAELAPLLRPIGDDLAELPGVVGGLPGSPAVRYLPVEPTIVVEMLVDQARPEFGRYRHRSRVVRRRPDLTPDQIRPATPSRR</sequence>
<evidence type="ECO:0000256" key="1">
    <source>
        <dbReference type="ARBA" id="ARBA00007572"/>
    </source>
</evidence>
<dbReference type="RefSeq" id="WP_345330309.1">
    <property type="nucleotide sequence ID" value="NZ_BAAAVH010000111.1"/>
</dbReference>
<name>A0ABW1F4B1_9ACTN</name>
<comment type="similarity">
    <text evidence="1">Belongs to the ATP-dependent DNA ligase family.</text>
</comment>
<protein>
    <recommendedName>
        <fullName evidence="3">ATP-dependent DNA ligase family profile domain-containing protein</fullName>
    </recommendedName>
</protein>
<evidence type="ECO:0000256" key="2">
    <source>
        <dbReference type="ARBA" id="ARBA00022598"/>
    </source>
</evidence>
<dbReference type="Gene3D" id="3.30.1490.70">
    <property type="match status" value="1"/>
</dbReference>
<gene>
    <name evidence="4" type="ORF">ACFP0N_27720</name>
</gene>
<evidence type="ECO:0000313" key="5">
    <source>
        <dbReference type="Proteomes" id="UP001596067"/>
    </source>
</evidence>
<dbReference type="InterPro" id="IPR012310">
    <property type="entry name" value="DNA_ligase_ATP-dep_cent"/>
</dbReference>
<evidence type="ECO:0000259" key="3">
    <source>
        <dbReference type="Pfam" id="PF01068"/>
    </source>
</evidence>
<dbReference type="PANTHER" id="PTHR45674">
    <property type="entry name" value="DNA LIGASE 1/3 FAMILY MEMBER"/>
    <property type="match status" value="1"/>
</dbReference>